<evidence type="ECO:0000256" key="1">
    <source>
        <dbReference type="ARBA" id="ARBA00022614"/>
    </source>
</evidence>
<evidence type="ECO:0000313" key="4">
    <source>
        <dbReference type="Proteomes" id="UP001597319"/>
    </source>
</evidence>
<dbReference type="PANTHER" id="PTHR46652">
    <property type="entry name" value="LEUCINE-RICH REPEAT AND IQ DOMAIN-CONTAINING PROTEIN 1-RELATED"/>
    <property type="match status" value="1"/>
</dbReference>
<dbReference type="Proteomes" id="UP001597319">
    <property type="component" value="Unassembled WGS sequence"/>
</dbReference>
<dbReference type="EMBL" id="JBHULE010000019">
    <property type="protein sequence ID" value="MFD2562876.1"/>
    <property type="molecule type" value="Genomic_DNA"/>
</dbReference>
<dbReference type="SUPFAM" id="SSF52058">
    <property type="entry name" value="L domain-like"/>
    <property type="match status" value="1"/>
</dbReference>
<dbReference type="PANTHER" id="PTHR46652:SF3">
    <property type="entry name" value="LEUCINE-RICH REPEAT-CONTAINING PROTEIN 9"/>
    <property type="match status" value="1"/>
</dbReference>
<dbReference type="Gene3D" id="3.80.10.10">
    <property type="entry name" value="Ribonuclease Inhibitor"/>
    <property type="match status" value="1"/>
</dbReference>
<keyword evidence="2" id="KW-0677">Repeat</keyword>
<reference evidence="4" key="1">
    <citation type="journal article" date="2019" name="Int. J. Syst. Evol. Microbiol.">
        <title>The Global Catalogue of Microorganisms (GCM) 10K type strain sequencing project: providing services to taxonomists for standard genome sequencing and annotation.</title>
        <authorList>
            <consortium name="The Broad Institute Genomics Platform"/>
            <consortium name="The Broad Institute Genome Sequencing Center for Infectious Disease"/>
            <person name="Wu L."/>
            <person name="Ma J."/>
        </authorList>
    </citation>
    <scope>NUCLEOTIDE SEQUENCE [LARGE SCALE GENOMIC DNA]</scope>
    <source>
        <strain evidence="4">KCTC 52274</strain>
    </source>
</reference>
<dbReference type="PROSITE" id="PS51450">
    <property type="entry name" value="LRR"/>
    <property type="match status" value="1"/>
</dbReference>
<proteinExistence type="predicted"/>
<evidence type="ECO:0000256" key="2">
    <source>
        <dbReference type="ARBA" id="ARBA00022737"/>
    </source>
</evidence>
<accession>A0ABW5LF44</accession>
<dbReference type="InterPro" id="IPR050836">
    <property type="entry name" value="SDS22/Internalin_LRR"/>
</dbReference>
<evidence type="ECO:0000313" key="3">
    <source>
        <dbReference type="EMBL" id="MFD2562876.1"/>
    </source>
</evidence>
<keyword evidence="1" id="KW-0433">Leucine-rich repeat</keyword>
<organism evidence="3 4">
    <name type="scientific">Aquimarina rubra</name>
    <dbReference type="NCBI Taxonomy" id="1920033"/>
    <lineage>
        <taxon>Bacteria</taxon>
        <taxon>Pseudomonadati</taxon>
        <taxon>Bacteroidota</taxon>
        <taxon>Flavobacteriia</taxon>
        <taxon>Flavobacteriales</taxon>
        <taxon>Flavobacteriaceae</taxon>
        <taxon>Aquimarina</taxon>
    </lineage>
</organism>
<comment type="caution">
    <text evidence="3">The sequence shown here is derived from an EMBL/GenBank/DDBJ whole genome shotgun (WGS) entry which is preliminary data.</text>
</comment>
<name>A0ABW5LF44_9FLAO</name>
<gene>
    <name evidence="3" type="ORF">ACFSR1_09390</name>
</gene>
<keyword evidence="4" id="KW-1185">Reference proteome</keyword>
<dbReference type="InterPro" id="IPR032675">
    <property type="entry name" value="LRR_dom_sf"/>
</dbReference>
<dbReference type="InterPro" id="IPR001611">
    <property type="entry name" value="Leu-rich_rpt"/>
</dbReference>
<sequence>MNWNNYLSENKSPSSYPHLGVIEGTVRCPFDISELSKNAKIIEIITPPKKVKLKYSNYNHLANNDVIEAIITNDIDENQIDVLSSLPNLKYLHISNNKKESIPSLSALKSLKVLILDGLIKVESIDFLKDLKKIETLYIYGINNLYDLTPLETLPQLKELWLDHGKMSGTGKAIKSMKPLSKLTNLEYLNFILNTENKNYDISPLLELKKLKHLRILPRYLKKGQKEVLEKELPLIKLV</sequence>
<protein>
    <submittedName>
        <fullName evidence="3">Leucine-rich repeat domain-containing protein</fullName>
    </submittedName>
</protein>
<dbReference type="RefSeq" id="WP_378291842.1">
    <property type="nucleotide sequence ID" value="NZ_JBHULE010000019.1"/>
</dbReference>